<dbReference type="GeneID" id="8443430"/>
<dbReference type="Proteomes" id="UP000002058">
    <property type="component" value="Unassembled WGS sequence"/>
</dbReference>
<dbReference type="STRING" id="336963.C4JST4"/>
<gene>
    <name evidence="4" type="ORF">UREG_05523</name>
</gene>
<dbReference type="HOGENOM" id="CLU_2238623_0_0_1"/>
<dbReference type="VEuPathDB" id="FungiDB:UREG_05523"/>
<keyword evidence="2" id="KW-0843">Virulence</keyword>
<evidence type="ECO:0000256" key="3">
    <source>
        <dbReference type="SAM" id="MobiDB-lite"/>
    </source>
</evidence>
<evidence type="ECO:0000256" key="1">
    <source>
        <dbReference type="ARBA" id="ARBA00022669"/>
    </source>
</evidence>
<reference evidence="5" key="1">
    <citation type="journal article" date="2009" name="Genome Res.">
        <title>Comparative genomic analyses of the human fungal pathogens Coccidioides and their relatives.</title>
        <authorList>
            <person name="Sharpton T.J."/>
            <person name="Stajich J.E."/>
            <person name="Rounsley S.D."/>
            <person name="Gardner M.J."/>
            <person name="Wortman J.R."/>
            <person name="Jordar V.S."/>
            <person name="Maiti R."/>
            <person name="Kodira C.D."/>
            <person name="Neafsey D.E."/>
            <person name="Zeng Q."/>
            <person name="Hung C.-Y."/>
            <person name="McMahan C."/>
            <person name="Muszewska A."/>
            <person name="Grynberg M."/>
            <person name="Mandel M.A."/>
            <person name="Kellner E.M."/>
            <person name="Barker B.M."/>
            <person name="Galgiani J.N."/>
            <person name="Orbach M.J."/>
            <person name="Kirkland T.N."/>
            <person name="Cole G.T."/>
            <person name="Henn M.R."/>
            <person name="Birren B.W."/>
            <person name="Taylor J.W."/>
        </authorList>
    </citation>
    <scope>NUCLEOTIDE SEQUENCE [LARGE SCALE GENOMIC DNA]</scope>
    <source>
        <strain evidence="5">UAMH 1704</strain>
    </source>
</reference>
<name>C4JST4_UNCRE</name>
<organism evidence="4 5">
    <name type="scientific">Uncinocarpus reesii (strain UAMH 1704)</name>
    <dbReference type="NCBI Taxonomy" id="336963"/>
    <lineage>
        <taxon>Eukaryota</taxon>
        <taxon>Fungi</taxon>
        <taxon>Dikarya</taxon>
        <taxon>Ascomycota</taxon>
        <taxon>Pezizomycotina</taxon>
        <taxon>Eurotiomycetes</taxon>
        <taxon>Eurotiomycetidae</taxon>
        <taxon>Onygenales</taxon>
        <taxon>Onygenaceae</taxon>
        <taxon>Uncinocarpus</taxon>
    </lineage>
</organism>
<dbReference type="InParanoid" id="C4JST4"/>
<dbReference type="EMBL" id="CH476617">
    <property type="protein sequence ID" value="EEP80681.1"/>
    <property type="molecule type" value="Genomic_DNA"/>
</dbReference>
<proteinExistence type="predicted"/>
<evidence type="ECO:0000313" key="5">
    <source>
        <dbReference type="Proteomes" id="UP000002058"/>
    </source>
</evidence>
<dbReference type="KEGG" id="ure:UREG_05523"/>
<accession>C4JST4</accession>
<dbReference type="AlphaFoldDB" id="C4JST4"/>
<evidence type="ECO:0000313" key="4">
    <source>
        <dbReference type="EMBL" id="EEP80681.1"/>
    </source>
</evidence>
<evidence type="ECO:0008006" key="6">
    <source>
        <dbReference type="Google" id="ProtNLM"/>
    </source>
</evidence>
<protein>
    <recommendedName>
        <fullName evidence="6">Chitin-binding type-1 domain-containing protein</fullName>
    </recommendedName>
</protein>
<dbReference type="InterPro" id="IPR036861">
    <property type="entry name" value="Endochitinase-like_sf"/>
</dbReference>
<dbReference type="OMA" id="GRCNETI"/>
<dbReference type="SUPFAM" id="SSF57016">
    <property type="entry name" value="Plant lectins/antimicrobial peptides"/>
    <property type="match status" value="1"/>
</dbReference>
<feature type="region of interest" description="Disordered" evidence="3">
    <location>
        <begin position="1"/>
        <end position="27"/>
    </location>
</feature>
<dbReference type="RefSeq" id="XP_002584834.1">
    <property type="nucleotide sequence ID" value="XM_002584788.1"/>
</dbReference>
<dbReference type="OrthoDB" id="4205793at2759"/>
<dbReference type="GO" id="GO:0008061">
    <property type="term" value="F:chitin binding"/>
    <property type="evidence" value="ECO:0007669"/>
    <property type="project" value="UniProtKB-KW"/>
</dbReference>
<evidence type="ECO:0000256" key="2">
    <source>
        <dbReference type="ARBA" id="ARBA00023026"/>
    </source>
</evidence>
<keyword evidence="5" id="KW-1185">Reference proteome</keyword>
<sequence>MSGTPRFSNTTRLPEPTKMPDSPSIISTDGRCNETIGCVGSGFGDCCSTSGYCGSGPMWCGIGNCVSGACNFSPGQVTTDGTCGPLFPGDKICVGSKFGDWWVAI</sequence>
<keyword evidence="1" id="KW-0147">Chitin-binding</keyword>
<feature type="compositionally biased region" description="Polar residues" evidence="3">
    <location>
        <begin position="1"/>
        <end position="12"/>
    </location>
</feature>